<organism evidence="2 3">
    <name type="scientific">Porphyromonas gulae</name>
    <dbReference type="NCBI Taxonomy" id="111105"/>
    <lineage>
        <taxon>Bacteria</taxon>
        <taxon>Pseudomonadati</taxon>
        <taxon>Bacteroidota</taxon>
        <taxon>Bacteroidia</taxon>
        <taxon>Bacteroidales</taxon>
        <taxon>Porphyromonadaceae</taxon>
        <taxon>Porphyromonas</taxon>
    </lineage>
</organism>
<keyword evidence="3" id="KW-1185">Reference proteome</keyword>
<dbReference type="Proteomes" id="UP000030146">
    <property type="component" value="Unassembled WGS sequence"/>
</dbReference>
<evidence type="ECO:0000256" key="1">
    <source>
        <dbReference type="SAM" id="MobiDB-lite"/>
    </source>
</evidence>
<proteinExistence type="predicted"/>
<feature type="compositionally biased region" description="Low complexity" evidence="1">
    <location>
        <begin position="10"/>
        <end position="23"/>
    </location>
</feature>
<sequence>MDKQKINTTSSMSRKGYSSSSHYRISSGIGERERAVATKFVQWEVQPLETLRESKAYLLREKLNRGEAISREEKDWLCEAVNSNTYFRTAVPMMGYRFDFFDVLKKYLVNQYGQWAEYYAPDRTSLRKHLCGRINQIVEIPKH</sequence>
<evidence type="ECO:0008006" key="4">
    <source>
        <dbReference type="Google" id="ProtNLM"/>
    </source>
</evidence>
<comment type="caution">
    <text evidence="2">The sequence shown here is derived from an EMBL/GenBank/DDBJ whole genome shotgun (WGS) entry which is preliminary data.</text>
</comment>
<reference evidence="2 3" key="1">
    <citation type="submission" date="2014-08" db="EMBL/GenBank/DDBJ databases">
        <title>Porphyromonas gulae strain:COT-052_OH3439 Genome sequencing.</title>
        <authorList>
            <person name="Wallis C."/>
            <person name="Deusch O."/>
            <person name="O'Flynn C."/>
            <person name="Davis I."/>
            <person name="Jospin G."/>
            <person name="Darling A.E."/>
            <person name="Coil D.A."/>
            <person name="Alexiev A."/>
            <person name="Horsfall A."/>
            <person name="Kirkwood N."/>
            <person name="Harris S."/>
            <person name="Eisen J.A."/>
        </authorList>
    </citation>
    <scope>NUCLEOTIDE SEQUENCE [LARGE SCALE GENOMIC DNA]</scope>
    <source>
        <strain evidence="3">COT-052 OH3439</strain>
    </source>
</reference>
<name>A0A0A2F3J6_9PORP</name>
<gene>
    <name evidence="2" type="ORF">HR15_09560</name>
</gene>
<evidence type="ECO:0000313" key="2">
    <source>
        <dbReference type="EMBL" id="KGN85578.1"/>
    </source>
</evidence>
<protein>
    <recommendedName>
        <fullName evidence="4">Molybdenum ABC transporter ATP-binding protein</fullName>
    </recommendedName>
</protein>
<evidence type="ECO:0000313" key="3">
    <source>
        <dbReference type="Proteomes" id="UP000030146"/>
    </source>
</evidence>
<dbReference type="AlphaFoldDB" id="A0A0A2F3J6"/>
<accession>A0A0A2F3J6</accession>
<dbReference type="EMBL" id="JRAK01000125">
    <property type="protein sequence ID" value="KGN85578.1"/>
    <property type="molecule type" value="Genomic_DNA"/>
</dbReference>
<feature type="region of interest" description="Disordered" evidence="1">
    <location>
        <begin position="1"/>
        <end position="23"/>
    </location>
</feature>